<dbReference type="Proteomes" id="UP001342314">
    <property type="component" value="Unassembled WGS sequence"/>
</dbReference>
<feature type="domain" description="DUF7729" evidence="4">
    <location>
        <begin position="82"/>
        <end position="221"/>
    </location>
</feature>
<comment type="caution">
    <text evidence="5">The sequence shown here is derived from an EMBL/GenBank/DDBJ whole genome shotgun (WGS) entry which is preliminary data.</text>
</comment>
<keyword evidence="3" id="KW-0732">Signal</keyword>
<dbReference type="Pfam" id="PF24855">
    <property type="entry name" value="DUF7729"/>
    <property type="match status" value="1"/>
</dbReference>
<evidence type="ECO:0000313" key="6">
    <source>
        <dbReference type="Proteomes" id="UP001342314"/>
    </source>
</evidence>
<evidence type="ECO:0000256" key="2">
    <source>
        <dbReference type="SAM" id="Phobius"/>
    </source>
</evidence>
<feature type="chain" id="PRO_5043910281" description="DUF7729 domain-containing protein" evidence="3">
    <location>
        <begin position="19"/>
        <end position="478"/>
    </location>
</feature>
<feature type="signal peptide" evidence="3">
    <location>
        <begin position="1"/>
        <end position="18"/>
    </location>
</feature>
<gene>
    <name evidence="5" type="ORF">Rhopal_007876-T1</name>
</gene>
<accession>A0AAV5GXU8</accession>
<proteinExistence type="predicted"/>
<feature type="region of interest" description="Disordered" evidence="1">
    <location>
        <begin position="23"/>
        <end position="45"/>
    </location>
</feature>
<dbReference type="AlphaFoldDB" id="A0AAV5GXU8"/>
<dbReference type="EMBL" id="BQKY01000018">
    <property type="protein sequence ID" value="GJN94784.1"/>
    <property type="molecule type" value="Genomic_DNA"/>
</dbReference>
<evidence type="ECO:0000259" key="4">
    <source>
        <dbReference type="Pfam" id="PF24855"/>
    </source>
</evidence>
<reference evidence="5 6" key="1">
    <citation type="submission" date="2021-12" db="EMBL/GenBank/DDBJ databases">
        <title>High titer production of polyol ester of fatty acids by Rhodotorula paludigena BS15 towards product separation-free biomass refinery.</title>
        <authorList>
            <person name="Mano J."/>
            <person name="Ono H."/>
            <person name="Tanaka T."/>
            <person name="Naito K."/>
            <person name="Sushida H."/>
            <person name="Ike M."/>
            <person name="Tokuyasu K."/>
            <person name="Kitaoka M."/>
        </authorList>
    </citation>
    <scope>NUCLEOTIDE SEQUENCE [LARGE SCALE GENOMIC DNA]</scope>
    <source>
        <strain evidence="5 6">BS15</strain>
    </source>
</reference>
<keyword evidence="2" id="KW-1133">Transmembrane helix</keyword>
<keyword evidence="6" id="KW-1185">Reference proteome</keyword>
<evidence type="ECO:0000256" key="3">
    <source>
        <dbReference type="SAM" id="SignalP"/>
    </source>
</evidence>
<keyword evidence="2" id="KW-0812">Transmembrane</keyword>
<name>A0AAV5GXU8_9BASI</name>
<dbReference type="InterPro" id="IPR056146">
    <property type="entry name" value="DUF7729"/>
</dbReference>
<evidence type="ECO:0000256" key="1">
    <source>
        <dbReference type="SAM" id="MobiDB-lite"/>
    </source>
</evidence>
<keyword evidence="2" id="KW-0472">Membrane</keyword>
<organism evidence="5 6">
    <name type="scientific">Rhodotorula paludigena</name>
    <dbReference type="NCBI Taxonomy" id="86838"/>
    <lineage>
        <taxon>Eukaryota</taxon>
        <taxon>Fungi</taxon>
        <taxon>Dikarya</taxon>
        <taxon>Basidiomycota</taxon>
        <taxon>Pucciniomycotina</taxon>
        <taxon>Microbotryomycetes</taxon>
        <taxon>Sporidiobolales</taxon>
        <taxon>Sporidiobolaceae</taxon>
        <taxon>Rhodotorula</taxon>
    </lineage>
</organism>
<feature type="transmembrane region" description="Helical" evidence="2">
    <location>
        <begin position="460"/>
        <end position="477"/>
    </location>
</feature>
<protein>
    <recommendedName>
        <fullName evidence="4">DUF7729 domain-containing protein</fullName>
    </recommendedName>
</protein>
<evidence type="ECO:0000313" key="5">
    <source>
        <dbReference type="EMBL" id="GJN94784.1"/>
    </source>
</evidence>
<sequence>MPSLRNTATALVAALALAAPHADAPASSSSPASSSPAASGSAGASGSGSAAVSGASAGAANRTASATAAVSTASSTSSDNPLIPSTTSSKCEAFLTDLNSHADISACTAPLLSALALFQPDSNSAAGSYSASSDDVDAALSSLCYTPACDDSLVRSLLTQFNGNCSTELQRKDSVVLGSYDALYVLTPLRTAVCTTDANADFCLKDITTGTMPKQDTGSNATALVSSVASSYAAVASGAASAPAAAASSSAAAAPAQNFRVLAASDSDFSIDVPAPPSLYIQITRAARRFVRRQWDGAASGSGSSSSSASAPAASASGSASATSSTNSTSAASNSTSAFPQIGDTAASTGGVHNYTLPSILPNADTWASASLPFLFLSPSMSSTVLCSQCTKQVLAAYIAWESRMPYALGLANSPLLQGQAGLWTATGEKCGGGFLESVAKQAGESNLTGGAAMLGQQQVVGAALVGAIVMALVFVTA</sequence>
<feature type="region of interest" description="Disordered" evidence="1">
    <location>
        <begin position="299"/>
        <end position="336"/>
    </location>
</feature>